<accession>A0A7K0DFA4</accession>
<feature type="region of interest" description="Disordered" evidence="1">
    <location>
        <begin position="1"/>
        <end position="46"/>
    </location>
</feature>
<evidence type="ECO:0000256" key="1">
    <source>
        <dbReference type="SAM" id="MobiDB-lite"/>
    </source>
</evidence>
<evidence type="ECO:0000256" key="2">
    <source>
        <dbReference type="SAM" id="Phobius"/>
    </source>
</evidence>
<comment type="caution">
    <text evidence="3">The sequence shown here is derived from an EMBL/GenBank/DDBJ whole genome shotgun (WGS) entry which is preliminary data.</text>
</comment>
<sequence>MSDPDPDVSPKIVVPQSVSSSEQQTAGTSEVSPNREMPFVGDPSGVPGTRMRQLLEFVERADRQVGRTSTKSALSLLASGGLVLVLLPAVTVFIAGTFRFPQEDYMITSLIGAVLLVGSVVGFVVDSRGRSRDLTKLTQAAVDHDAHLQESWAKAEAAKATAEATRRAVP</sequence>
<gene>
    <name evidence="3" type="ORF">NRB20_74930</name>
</gene>
<evidence type="ECO:0000313" key="4">
    <source>
        <dbReference type="Proteomes" id="UP000438448"/>
    </source>
</evidence>
<keyword evidence="2" id="KW-1133">Transmembrane helix</keyword>
<dbReference type="Proteomes" id="UP000438448">
    <property type="component" value="Unassembled WGS sequence"/>
</dbReference>
<reference evidence="3 4" key="1">
    <citation type="submission" date="2019-10" db="EMBL/GenBank/DDBJ databases">
        <title>Nocardia macrotermitis sp. nov. and Nocardia aurantia sp. nov., isolated from the gut of fungus growing-termite Macrotermes natalensis.</title>
        <authorList>
            <person name="Benndorf R."/>
            <person name="Schwitalla J."/>
            <person name="Martin K."/>
            <person name="De Beer W."/>
            <person name="Kaster A.-K."/>
            <person name="Vollmers J."/>
            <person name="Poulsen M."/>
            <person name="Beemelmanns C."/>
        </authorList>
    </citation>
    <scope>NUCLEOTIDE SEQUENCE [LARGE SCALE GENOMIC DNA]</scope>
    <source>
        <strain evidence="3 4">RB20</strain>
    </source>
</reference>
<feature type="transmembrane region" description="Helical" evidence="2">
    <location>
        <begin position="73"/>
        <end position="99"/>
    </location>
</feature>
<feature type="transmembrane region" description="Helical" evidence="2">
    <location>
        <begin position="105"/>
        <end position="125"/>
    </location>
</feature>
<dbReference type="AlphaFoldDB" id="A0A7K0DFA4"/>
<keyword evidence="2" id="KW-0472">Membrane</keyword>
<name>A0A7K0DFA4_9NOCA</name>
<protein>
    <recommendedName>
        <fullName evidence="5">Holin-X, holin superfamily III</fullName>
    </recommendedName>
</protein>
<dbReference type="RefSeq" id="WP_153416090.1">
    <property type="nucleotide sequence ID" value="NZ_WEGK01000033.1"/>
</dbReference>
<feature type="compositionally biased region" description="Low complexity" evidence="1">
    <location>
        <begin position="13"/>
        <end position="24"/>
    </location>
</feature>
<keyword evidence="4" id="KW-1185">Reference proteome</keyword>
<evidence type="ECO:0000313" key="3">
    <source>
        <dbReference type="EMBL" id="MQY24358.1"/>
    </source>
</evidence>
<evidence type="ECO:0008006" key="5">
    <source>
        <dbReference type="Google" id="ProtNLM"/>
    </source>
</evidence>
<dbReference type="EMBL" id="WEGK01000033">
    <property type="protein sequence ID" value="MQY24358.1"/>
    <property type="molecule type" value="Genomic_DNA"/>
</dbReference>
<proteinExistence type="predicted"/>
<organism evidence="3 4">
    <name type="scientific">Nocardia macrotermitis</name>
    <dbReference type="NCBI Taxonomy" id="2585198"/>
    <lineage>
        <taxon>Bacteria</taxon>
        <taxon>Bacillati</taxon>
        <taxon>Actinomycetota</taxon>
        <taxon>Actinomycetes</taxon>
        <taxon>Mycobacteriales</taxon>
        <taxon>Nocardiaceae</taxon>
        <taxon>Nocardia</taxon>
    </lineage>
</organism>
<keyword evidence="2" id="KW-0812">Transmembrane</keyword>